<gene>
    <name evidence="1" type="ORF">DET59_12028</name>
</gene>
<evidence type="ECO:0000313" key="1">
    <source>
        <dbReference type="EMBL" id="RBP01227.1"/>
    </source>
</evidence>
<dbReference type="RefSeq" id="WP_113970940.1">
    <property type="nucleotide sequence ID" value="NZ_QNRJ01000020.1"/>
</dbReference>
<protein>
    <submittedName>
        <fullName evidence="1">Uncharacterized protein</fullName>
    </submittedName>
</protein>
<comment type="caution">
    <text evidence="1">The sequence shown here is derived from an EMBL/GenBank/DDBJ whole genome shotgun (WGS) entry which is preliminary data.</text>
</comment>
<proteinExistence type="predicted"/>
<dbReference type="AlphaFoldDB" id="A0A366EFP8"/>
<sequence length="62" mass="6977">MNGDYFVLKAQLSELKLKLCHAGLSLYDKPTTKEEIAVELELVLQLVDQLEEGLTRKAPSFV</sequence>
<organism evidence="1 2">
    <name type="scientific">Rossellomorea aquimaris</name>
    <dbReference type="NCBI Taxonomy" id="189382"/>
    <lineage>
        <taxon>Bacteria</taxon>
        <taxon>Bacillati</taxon>
        <taxon>Bacillota</taxon>
        <taxon>Bacilli</taxon>
        <taxon>Bacillales</taxon>
        <taxon>Bacillaceae</taxon>
        <taxon>Rossellomorea</taxon>
    </lineage>
</organism>
<evidence type="ECO:0000313" key="2">
    <source>
        <dbReference type="Proteomes" id="UP000252118"/>
    </source>
</evidence>
<dbReference type="EMBL" id="QNRJ01000020">
    <property type="protein sequence ID" value="RBP01227.1"/>
    <property type="molecule type" value="Genomic_DNA"/>
</dbReference>
<name>A0A366EFP8_9BACI</name>
<reference evidence="1 2" key="1">
    <citation type="submission" date="2018-06" db="EMBL/GenBank/DDBJ databases">
        <title>Freshwater and sediment microbial communities from various areas in North America, analyzing microbe dynamics in response to fracking.</title>
        <authorList>
            <person name="Lamendella R."/>
        </authorList>
    </citation>
    <scope>NUCLEOTIDE SEQUENCE [LARGE SCALE GENOMIC DNA]</scope>
    <source>
        <strain evidence="1 2">97B</strain>
    </source>
</reference>
<accession>A0A366EFP8</accession>
<dbReference type="Proteomes" id="UP000252118">
    <property type="component" value="Unassembled WGS sequence"/>
</dbReference>